<dbReference type="KEGG" id="marq:MARGE09_P0118"/>
<evidence type="ECO:0000313" key="4">
    <source>
        <dbReference type="Proteomes" id="UP001320119"/>
    </source>
</evidence>
<keyword evidence="1" id="KW-0812">Transmembrane</keyword>
<protein>
    <recommendedName>
        <fullName evidence="2">M23ase beta-sheet core domain-containing protein</fullName>
    </recommendedName>
</protein>
<dbReference type="GO" id="GO:0004222">
    <property type="term" value="F:metalloendopeptidase activity"/>
    <property type="evidence" value="ECO:0007669"/>
    <property type="project" value="TreeGrafter"/>
</dbReference>
<keyword evidence="1" id="KW-0472">Membrane</keyword>
<dbReference type="InterPro" id="IPR050570">
    <property type="entry name" value="Cell_wall_metabolism_enzyme"/>
</dbReference>
<dbReference type="EMBL" id="AP023086">
    <property type="protein sequence ID" value="BCD95919.1"/>
    <property type="molecule type" value="Genomic_DNA"/>
</dbReference>
<name>A0AAN1WE43_9GAMM</name>
<feature type="transmembrane region" description="Helical" evidence="1">
    <location>
        <begin position="96"/>
        <end position="118"/>
    </location>
</feature>
<keyword evidence="1" id="KW-1133">Transmembrane helix</keyword>
<dbReference type="SUPFAM" id="SSF51261">
    <property type="entry name" value="Duplicated hybrid motif"/>
    <property type="match status" value="1"/>
</dbReference>
<dbReference type="Gene3D" id="2.70.70.10">
    <property type="entry name" value="Glucose Permease (Domain IIA)"/>
    <property type="match status" value="1"/>
</dbReference>
<gene>
    <name evidence="3" type="ORF">MARGE09_P0118</name>
</gene>
<accession>A0AAN1WE43</accession>
<proteinExistence type="predicted"/>
<evidence type="ECO:0000313" key="3">
    <source>
        <dbReference type="EMBL" id="BCD95919.1"/>
    </source>
</evidence>
<dbReference type="CDD" id="cd12797">
    <property type="entry name" value="M23_peptidase"/>
    <property type="match status" value="1"/>
</dbReference>
<keyword evidence="4" id="KW-1185">Reference proteome</keyword>
<dbReference type="PANTHER" id="PTHR21666">
    <property type="entry name" value="PEPTIDASE-RELATED"/>
    <property type="match status" value="1"/>
</dbReference>
<organism evidence="3 4">
    <name type="scientific">Marinagarivorans cellulosilyticus</name>
    <dbReference type="NCBI Taxonomy" id="2721545"/>
    <lineage>
        <taxon>Bacteria</taxon>
        <taxon>Pseudomonadati</taxon>
        <taxon>Pseudomonadota</taxon>
        <taxon>Gammaproteobacteria</taxon>
        <taxon>Cellvibrionales</taxon>
        <taxon>Cellvibrionaceae</taxon>
        <taxon>Marinagarivorans</taxon>
    </lineage>
</organism>
<dbReference type="RefSeq" id="WP_236985419.1">
    <property type="nucleotide sequence ID" value="NZ_AP023086.1"/>
</dbReference>
<dbReference type="PANTHER" id="PTHR21666:SF270">
    <property type="entry name" value="MUREIN HYDROLASE ACTIVATOR ENVC"/>
    <property type="match status" value="1"/>
</dbReference>
<sequence>MFIYEITLAVLLALFVIGGIASGLFYNLLYVYLLARLVTEGVRLYLAYLHGEFLFENWPWTDVHYWLPNIVRSMFFIVILFFITDRFIAFQFPPSTAAWIKTQMVILTLMSIALLWIPTVRVNWPQAIVMGSGCFVIIFLILINKKTHFDNAITLRNPLHQPALILSAGFSPLYNHHFFFKGQRYAADLIAVEYNRNARKQKELSAFTSFGMPLYAPISGEVVATYFDYPDQEIGTTNAEMPVGNYVVIQVAKAQFLLLAHIKHGSGKVAVGDWVAEGDELAALGNSGNTGEPHLHMQVQNHVDFRQVTQTFPIYFKSEGQTVFSRYKVVLP</sequence>
<dbReference type="InterPro" id="IPR011055">
    <property type="entry name" value="Dup_hybrid_motif"/>
</dbReference>
<evidence type="ECO:0000259" key="2">
    <source>
        <dbReference type="Pfam" id="PF01551"/>
    </source>
</evidence>
<feature type="domain" description="M23ase beta-sheet core" evidence="2">
    <location>
        <begin position="209"/>
        <end position="301"/>
    </location>
</feature>
<feature type="transmembrane region" description="Helical" evidence="1">
    <location>
        <begin position="63"/>
        <end position="84"/>
    </location>
</feature>
<dbReference type="Pfam" id="PF01551">
    <property type="entry name" value="Peptidase_M23"/>
    <property type="match status" value="1"/>
</dbReference>
<dbReference type="Proteomes" id="UP001320119">
    <property type="component" value="Chromosome"/>
</dbReference>
<feature type="transmembrane region" description="Helical" evidence="1">
    <location>
        <begin position="124"/>
        <end position="143"/>
    </location>
</feature>
<feature type="transmembrane region" description="Helical" evidence="1">
    <location>
        <begin position="6"/>
        <end position="26"/>
    </location>
</feature>
<dbReference type="InterPro" id="IPR016047">
    <property type="entry name" value="M23ase_b-sheet_dom"/>
</dbReference>
<evidence type="ECO:0000256" key="1">
    <source>
        <dbReference type="SAM" id="Phobius"/>
    </source>
</evidence>
<dbReference type="AlphaFoldDB" id="A0AAN1WE43"/>
<reference evidence="3 4" key="1">
    <citation type="journal article" date="2022" name="IScience">
        <title>An ultrasensitive nanofiber-based assay for enzymatic hydrolysis and deep-sea microbial degradation of cellulose.</title>
        <authorList>
            <person name="Tsudome M."/>
            <person name="Tachioka M."/>
            <person name="Miyazaki M."/>
            <person name="Uchimura K."/>
            <person name="Tsuda M."/>
            <person name="Takaki Y."/>
            <person name="Deguchi S."/>
        </authorList>
    </citation>
    <scope>NUCLEOTIDE SEQUENCE [LARGE SCALE GENOMIC DNA]</scope>
    <source>
        <strain evidence="3 4">GE09</strain>
    </source>
</reference>